<dbReference type="InterPro" id="IPR017946">
    <property type="entry name" value="PLC-like_Pdiesterase_TIM-brl"/>
</dbReference>
<dbReference type="GO" id="GO:0008889">
    <property type="term" value="F:glycerophosphodiester phosphodiesterase activity"/>
    <property type="evidence" value="ECO:0007669"/>
    <property type="project" value="TreeGrafter"/>
</dbReference>
<accession>A0A016TQG1</accession>
<organism evidence="1 2">
    <name type="scientific">Ancylostoma ceylanicum</name>
    <dbReference type="NCBI Taxonomy" id="53326"/>
    <lineage>
        <taxon>Eukaryota</taxon>
        <taxon>Metazoa</taxon>
        <taxon>Ecdysozoa</taxon>
        <taxon>Nematoda</taxon>
        <taxon>Chromadorea</taxon>
        <taxon>Rhabditida</taxon>
        <taxon>Rhabditina</taxon>
        <taxon>Rhabditomorpha</taxon>
        <taxon>Strongyloidea</taxon>
        <taxon>Ancylostomatidae</taxon>
        <taxon>Ancylostomatinae</taxon>
        <taxon>Ancylostoma</taxon>
    </lineage>
</organism>
<protein>
    <recommendedName>
        <fullName evidence="3">GP-PDE domain-containing protein</fullName>
    </recommendedName>
</protein>
<evidence type="ECO:0000313" key="2">
    <source>
        <dbReference type="Proteomes" id="UP000024635"/>
    </source>
</evidence>
<dbReference type="GO" id="GO:0070291">
    <property type="term" value="P:N-acylethanolamine metabolic process"/>
    <property type="evidence" value="ECO:0007669"/>
    <property type="project" value="TreeGrafter"/>
</dbReference>
<dbReference type="OrthoDB" id="197419at2759"/>
<reference evidence="2" key="1">
    <citation type="journal article" date="2015" name="Nat. Genet.">
        <title>The genome and transcriptome of the zoonotic hookworm Ancylostoma ceylanicum identify infection-specific gene families.</title>
        <authorList>
            <person name="Schwarz E.M."/>
            <person name="Hu Y."/>
            <person name="Antoshechkin I."/>
            <person name="Miller M.M."/>
            <person name="Sternberg P.W."/>
            <person name="Aroian R.V."/>
        </authorList>
    </citation>
    <scope>NUCLEOTIDE SEQUENCE</scope>
    <source>
        <strain evidence="2">HY135</strain>
    </source>
</reference>
<dbReference type="PANTHER" id="PTHR46320">
    <property type="entry name" value="GLYCEROPHOSPHODIESTER PHOSPHODIESTERASE 1"/>
    <property type="match status" value="1"/>
</dbReference>
<evidence type="ECO:0000313" key="1">
    <source>
        <dbReference type="EMBL" id="EYC04882.1"/>
    </source>
</evidence>
<sequence length="164" mass="18752">MIAALTQLIKEKSLYDKAIISSFNAKVPYMIKRVDKDILTGKFKGLPEPKGFTSRLGCMYYMDDEKKNPHDTSYTSLLYMILDDLFELGIRSFLVPSFLGVDMLLLHYKNINGYLVSDSRSHGIHVIAWTVNKRHTAKYLHSINVPFLTDYPQNLSDIKESTPA</sequence>
<name>A0A016TQG1_9BILA</name>
<dbReference type="GO" id="GO:0006580">
    <property type="term" value="P:ethanolamine metabolic process"/>
    <property type="evidence" value="ECO:0007669"/>
    <property type="project" value="TreeGrafter"/>
</dbReference>
<evidence type="ECO:0008006" key="3">
    <source>
        <dbReference type="Google" id="ProtNLM"/>
    </source>
</evidence>
<dbReference type="GO" id="GO:0005886">
    <property type="term" value="C:plasma membrane"/>
    <property type="evidence" value="ECO:0007669"/>
    <property type="project" value="TreeGrafter"/>
</dbReference>
<dbReference type="EMBL" id="JARK01001421">
    <property type="protein sequence ID" value="EYC04882.1"/>
    <property type="molecule type" value="Genomic_DNA"/>
</dbReference>
<dbReference type="Gene3D" id="3.20.20.190">
    <property type="entry name" value="Phosphatidylinositol (PI) phosphodiesterase"/>
    <property type="match status" value="1"/>
</dbReference>
<dbReference type="STRING" id="53326.A0A016TQG1"/>
<dbReference type="SUPFAM" id="SSF51695">
    <property type="entry name" value="PLC-like phosphodiesterases"/>
    <property type="match status" value="1"/>
</dbReference>
<proteinExistence type="predicted"/>
<dbReference type="AlphaFoldDB" id="A0A016TQG1"/>
<dbReference type="GO" id="GO:0006644">
    <property type="term" value="P:phospholipid metabolic process"/>
    <property type="evidence" value="ECO:0007669"/>
    <property type="project" value="TreeGrafter"/>
</dbReference>
<dbReference type="Proteomes" id="UP000024635">
    <property type="component" value="Unassembled WGS sequence"/>
</dbReference>
<comment type="caution">
    <text evidence="1">The sequence shown here is derived from an EMBL/GenBank/DDBJ whole genome shotgun (WGS) entry which is preliminary data.</text>
</comment>
<dbReference type="PANTHER" id="PTHR46320:SF1">
    <property type="entry name" value="GLYCEROPHOSPHODIESTER PHOSPHODIESTERASE 1"/>
    <property type="match status" value="1"/>
</dbReference>
<keyword evidence="2" id="KW-1185">Reference proteome</keyword>
<gene>
    <name evidence="1" type="primary">Acey_s0085.g1844</name>
    <name evidence="1" type="ORF">Y032_0085g1844</name>
</gene>